<dbReference type="PANTHER" id="PTHR42941:SF1">
    <property type="entry name" value="SLL1037 PROTEIN"/>
    <property type="match status" value="1"/>
</dbReference>
<dbReference type="Proteomes" id="UP000190092">
    <property type="component" value="Unassembled WGS sequence"/>
</dbReference>
<dbReference type="RefSeq" id="WP_085933035.1">
    <property type="nucleotide sequence ID" value="NZ_FUWJ01000001.1"/>
</dbReference>
<dbReference type="STRING" id="225324.SAMN02745126_01401"/>
<dbReference type="EMBL" id="FUWJ01000001">
    <property type="protein sequence ID" value="SJZ50764.1"/>
    <property type="molecule type" value="Genomic_DNA"/>
</dbReference>
<dbReference type="PANTHER" id="PTHR42941">
    <property type="entry name" value="SLL1037 PROTEIN"/>
    <property type="match status" value="1"/>
</dbReference>
<dbReference type="NCBIfam" id="TIGR02122">
    <property type="entry name" value="TRAP_TAXI"/>
    <property type="match status" value="1"/>
</dbReference>
<protein>
    <recommendedName>
        <fullName evidence="3">TRAP transporter solute receptor, TAXI family</fullName>
    </recommendedName>
</protein>
<keyword evidence="2" id="KW-1185">Reference proteome</keyword>
<dbReference type="Gene3D" id="3.40.190.10">
    <property type="entry name" value="Periplasmic binding protein-like II"/>
    <property type="match status" value="2"/>
</dbReference>
<dbReference type="OrthoDB" id="8477520at2"/>
<gene>
    <name evidence="1" type="ORF">SAMN02745126_01401</name>
</gene>
<accession>A0A1T4L7X3</accession>
<name>A0A1T4L7X3_9HYPH</name>
<dbReference type="SUPFAM" id="SSF53850">
    <property type="entry name" value="Periplasmic binding protein-like II"/>
    <property type="match status" value="1"/>
</dbReference>
<reference evidence="2" key="1">
    <citation type="submission" date="2017-02" db="EMBL/GenBank/DDBJ databases">
        <authorList>
            <person name="Varghese N."/>
            <person name="Submissions S."/>
        </authorList>
    </citation>
    <scope>NUCLEOTIDE SEQUENCE [LARGE SCALE GENOMIC DNA]</scope>
    <source>
        <strain evidence="2">ATCC 27094</strain>
    </source>
</reference>
<dbReference type="AlphaFoldDB" id="A0A1T4L7X3"/>
<proteinExistence type="predicted"/>
<organism evidence="1 2">
    <name type="scientific">Enhydrobacter aerosaccus</name>
    <dbReference type="NCBI Taxonomy" id="225324"/>
    <lineage>
        <taxon>Bacteria</taxon>
        <taxon>Pseudomonadati</taxon>
        <taxon>Pseudomonadota</taxon>
        <taxon>Alphaproteobacteria</taxon>
        <taxon>Hyphomicrobiales</taxon>
        <taxon>Enhydrobacter</taxon>
    </lineage>
</organism>
<evidence type="ECO:0008006" key="3">
    <source>
        <dbReference type="Google" id="ProtNLM"/>
    </source>
</evidence>
<evidence type="ECO:0000313" key="1">
    <source>
        <dbReference type="EMBL" id="SJZ50764.1"/>
    </source>
</evidence>
<evidence type="ECO:0000313" key="2">
    <source>
        <dbReference type="Proteomes" id="UP000190092"/>
    </source>
</evidence>
<dbReference type="Pfam" id="PF16868">
    <property type="entry name" value="NMT1_3"/>
    <property type="match status" value="1"/>
</dbReference>
<sequence length="332" mass="34765">MITRRAVLAGAVVAAGTRAARADDPAFFRILTGATSGIYFPIGGLIASAISGPVGDQPCRKGGPCGVAGLMGLPEVSTGSVANVAALAAGKAESAFVQSDVAYWSYTGTGIFKGQSKVETLRAIANLYTETIHLVAHKGAGIRSVRDLRGKRVSLDEAGSGTLPDARLVLAAYGLSEKDLQAEYLPFQRAADKFRDRSIDAFFRVSGWPESVIADLASTMGIELVPIAGAEAAKLVGSSVYLVANNVPAGIYQGVPEVATIGVEALWITTQAQPDDLIYKITTALWDPAARRLLDSGPAKGREIRLPSALMGVGIPLHPGAERFYKEKGLIK</sequence>
<dbReference type="CDD" id="cd13520">
    <property type="entry name" value="PBP2_TAXI_TRAP"/>
    <property type="match status" value="1"/>
</dbReference>
<dbReference type="InterPro" id="IPR011852">
    <property type="entry name" value="TRAP_TAXI"/>
</dbReference>